<organism evidence="12 13">
    <name type="scientific">Thermocrinis minervae</name>
    <dbReference type="NCBI Taxonomy" id="381751"/>
    <lineage>
        <taxon>Bacteria</taxon>
        <taxon>Pseudomonadati</taxon>
        <taxon>Aquificota</taxon>
        <taxon>Aquificia</taxon>
        <taxon>Aquificales</taxon>
        <taxon>Aquificaceae</taxon>
        <taxon>Thermocrinis</taxon>
    </lineage>
</organism>
<dbReference type="Proteomes" id="UP000189810">
    <property type="component" value="Chromosome I"/>
</dbReference>
<feature type="active site" evidence="9">
    <location>
        <position position="139"/>
    </location>
</feature>
<keyword evidence="2 9" id="KW-1003">Cell membrane</keyword>
<comment type="similarity">
    <text evidence="1 9 11">Belongs to the peptidase A8 family.</text>
</comment>
<dbReference type="NCBIfam" id="TIGR00077">
    <property type="entry name" value="lspA"/>
    <property type="match status" value="1"/>
</dbReference>
<keyword evidence="6 9" id="KW-0378">Hydrolase</keyword>
<proteinExistence type="inferred from homology"/>
<feature type="active site" evidence="9">
    <location>
        <position position="121"/>
    </location>
</feature>
<dbReference type="GO" id="GO:0006508">
    <property type="term" value="P:proteolysis"/>
    <property type="evidence" value="ECO:0007669"/>
    <property type="project" value="UniProtKB-KW"/>
</dbReference>
<accession>A0A1M6PZ65</accession>
<comment type="function">
    <text evidence="9 10">This protein specifically catalyzes the removal of signal peptides from prolipoproteins.</text>
</comment>
<sequence length="158" mass="17607">MEALLRKSAFLYWLIVSLVVLIDLFTKNLAEAFLQYGDITLLPFLHLVLVHNKGVAFGFLSEAPDSIRLPVLILTPLIATTLTFFYALKNPSPFNSIVMGMIGGGAIGNFYDRLFLGYVRDFIYVSYKGLAWPAFNVADASISLAMALLLIRWLLKGQ</sequence>
<dbReference type="OrthoDB" id="9810259at2"/>
<feature type="transmembrane region" description="Helical" evidence="9">
    <location>
        <begin position="67"/>
        <end position="87"/>
    </location>
</feature>
<dbReference type="STRING" id="381751.SAMN05444391_0011"/>
<evidence type="ECO:0000256" key="11">
    <source>
        <dbReference type="RuleBase" id="RU004181"/>
    </source>
</evidence>
<evidence type="ECO:0000256" key="4">
    <source>
        <dbReference type="ARBA" id="ARBA00022692"/>
    </source>
</evidence>
<dbReference type="PANTHER" id="PTHR33695">
    <property type="entry name" value="LIPOPROTEIN SIGNAL PEPTIDASE"/>
    <property type="match status" value="1"/>
</dbReference>
<keyword evidence="8 9" id="KW-0472">Membrane</keyword>
<dbReference type="EMBL" id="LT670846">
    <property type="protein sequence ID" value="SHK13228.1"/>
    <property type="molecule type" value="Genomic_DNA"/>
</dbReference>
<dbReference type="RefSeq" id="WP_079653229.1">
    <property type="nucleotide sequence ID" value="NZ_LT670846.1"/>
</dbReference>
<dbReference type="PROSITE" id="PS00855">
    <property type="entry name" value="SPASE_II"/>
    <property type="match status" value="1"/>
</dbReference>
<keyword evidence="7 9" id="KW-1133">Transmembrane helix</keyword>
<dbReference type="Pfam" id="PF01252">
    <property type="entry name" value="Peptidase_A8"/>
    <property type="match status" value="1"/>
</dbReference>
<dbReference type="EC" id="3.4.23.36" evidence="9"/>
<evidence type="ECO:0000256" key="1">
    <source>
        <dbReference type="ARBA" id="ARBA00006139"/>
    </source>
</evidence>
<reference evidence="12 13" key="1">
    <citation type="submission" date="2016-11" db="EMBL/GenBank/DDBJ databases">
        <authorList>
            <person name="Jaros S."/>
            <person name="Januszkiewicz K."/>
            <person name="Wedrychowicz H."/>
        </authorList>
    </citation>
    <scope>NUCLEOTIDE SEQUENCE [LARGE SCALE GENOMIC DNA]</scope>
    <source>
        <strain evidence="12 13">DSM 19557</strain>
    </source>
</reference>
<evidence type="ECO:0000313" key="12">
    <source>
        <dbReference type="EMBL" id="SHK13228.1"/>
    </source>
</evidence>
<keyword evidence="4 9" id="KW-0812">Transmembrane</keyword>
<feature type="transmembrane region" description="Helical" evidence="9">
    <location>
        <begin position="94"/>
        <end position="111"/>
    </location>
</feature>
<dbReference type="PANTHER" id="PTHR33695:SF1">
    <property type="entry name" value="LIPOPROTEIN SIGNAL PEPTIDASE"/>
    <property type="match status" value="1"/>
</dbReference>
<evidence type="ECO:0000256" key="8">
    <source>
        <dbReference type="ARBA" id="ARBA00023136"/>
    </source>
</evidence>
<dbReference type="GO" id="GO:0005886">
    <property type="term" value="C:plasma membrane"/>
    <property type="evidence" value="ECO:0007669"/>
    <property type="project" value="UniProtKB-SubCell"/>
</dbReference>
<comment type="subcellular location">
    <subcellularLocation>
        <location evidence="9">Cell membrane</location>
        <topology evidence="9">Multi-pass membrane protein</topology>
    </subcellularLocation>
</comment>
<feature type="transmembrane region" description="Helical" evidence="9">
    <location>
        <begin position="131"/>
        <end position="155"/>
    </location>
</feature>
<dbReference type="PRINTS" id="PR00781">
    <property type="entry name" value="LIPOSIGPTASE"/>
</dbReference>
<comment type="pathway">
    <text evidence="9">Protein modification; lipoprotein biosynthesis (signal peptide cleavage).</text>
</comment>
<dbReference type="AlphaFoldDB" id="A0A1M6PZ65"/>
<keyword evidence="13" id="KW-1185">Reference proteome</keyword>
<dbReference type="GO" id="GO:0004190">
    <property type="term" value="F:aspartic-type endopeptidase activity"/>
    <property type="evidence" value="ECO:0007669"/>
    <property type="project" value="UniProtKB-UniRule"/>
</dbReference>
<evidence type="ECO:0000256" key="5">
    <source>
        <dbReference type="ARBA" id="ARBA00022750"/>
    </source>
</evidence>
<evidence type="ECO:0000256" key="6">
    <source>
        <dbReference type="ARBA" id="ARBA00022801"/>
    </source>
</evidence>
<keyword evidence="5 9" id="KW-0064">Aspartyl protease</keyword>
<evidence type="ECO:0000256" key="10">
    <source>
        <dbReference type="RuleBase" id="RU000594"/>
    </source>
</evidence>
<evidence type="ECO:0000256" key="3">
    <source>
        <dbReference type="ARBA" id="ARBA00022670"/>
    </source>
</evidence>
<evidence type="ECO:0000256" key="9">
    <source>
        <dbReference type="HAMAP-Rule" id="MF_00161"/>
    </source>
</evidence>
<keyword evidence="3 9" id="KW-0645">Protease</keyword>
<gene>
    <name evidence="9" type="primary">lspA</name>
    <name evidence="12" type="ORF">SAMN05444391_0011</name>
</gene>
<dbReference type="UniPathway" id="UPA00665"/>
<evidence type="ECO:0000313" key="13">
    <source>
        <dbReference type="Proteomes" id="UP000189810"/>
    </source>
</evidence>
<evidence type="ECO:0000256" key="2">
    <source>
        <dbReference type="ARBA" id="ARBA00022475"/>
    </source>
</evidence>
<comment type="catalytic activity">
    <reaction evidence="9 10">
        <text>Release of signal peptides from bacterial membrane prolipoproteins. Hydrolyzes -Xaa-Yaa-Zaa-|-(S,diacylglyceryl)Cys-, in which Xaa is hydrophobic (preferably Leu), and Yaa (Ala or Ser) and Zaa (Gly or Ala) have small, neutral side chains.</text>
        <dbReference type="EC" id="3.4.23.36"/>
    </reaction>
</comment>
<dbReference type="NCBIfam" id="NF011360">
    <property type="entry name" value="PRK14779.1"/>
    <property type="match status" value="1"/>
</dbReference>
<dbReference type="InterPro" id="IPR001872">
    <property type="entry name" value="Peptidase_A8"/>
</dbReference>
<name>A0A1M6PZ65_9AQUI</name>
<feature type="transmembrane region" description="Helical" evidence="9">
    <location>
        <begin position="9"/>
        <end position="26"/>
    </location>
</feature>
<evidence type="ECO:0000256" key="7">
    <source>
        <dbReference type="ARBA" id="ARBA00022989"/>
    </source>
</evidence>
<dbReference type="HAMAP" id="MF_00161">
    <property type="entry name" value="LspA"/>
    <property type="match status" value="1"/>
</dbReference>
<protein>
    <recommendedName>
        <fullName evidence="9">Lipoprotein signal peptidase</fullName>
        <ecNumber evidence="9">3.4.23.36</ecNumber>
    </recommendedName>
    <alternativeName>
        <fullName evidence="9">Prolipoprotein signal peptidase</fullName>
    </alternativeName>
    <alternativeName>
        <fullName evidence="9">Signal peptidase II</fullName>
        <shortName evidence="9">SPase II</shortName>
    </alternativeName>
</protein>